<evidence type="ECO:0000313" key="4">
    <source>
        <dbReference type="EMBL" id="MCQ4122060.1"/>
    </source>
</evidence>
<proteinExistence type="predicted"/>
<dbReference type="Proteomes" id="UP001524501">
    <property type="component" value="Unassembled WGS sequence"/>
</dbReference>
<feature type="domain" description="HTH tetR-type" evidence="3">
    <location>
        <begin position="9"/>
        <end position="69"/>
    </location>
</feature>
<feature type="DNA-binding region" description="H-T-H motif" evidence="2">
    <location>
        <begin position="32"/>
        <end position="51"/>
    </location>
</feature>
<dbReference type="PANTHER" id="PTHR30055">
    <property type="entry name" value="HTH-TYPE TRANSCRIPTIONAL REGULATOR RUTR"/>
    <property type="match status" value="1"/>
</dbReference>
<evidence type="ECO:0000256" key="2">
    <source>
        <dbReference type="PROSITE-ProRule" id="PRU00335"/>
    </source>
</evidence>
<reference evidence="4 5" key="1">
    <citation type="submission" date="2022-07" db="EMBL/GenBank/DDBJ databases">
        <title>Degradation activity of malathion, p-nitrophenol and potential low-temperature adaptation strategy of Rhodococcus sp. FXJ9.536.</title>
        <authorList>
            <person name="Huang J."/>
            <person name="Huang Y."/>
        </authorList>
    </citation>
    <scope>NUCLEOTIDE SEQUENCE [LARGE SCALE GENOMIC DNA]</scope>
    <source>
        <strain evidence="4 5">FXJ9.536</strain>
    </source>
</reference>
<keyword evidence="5" id="KW-1185">Reference proteome</keyword>
<dbReference type="Gene3D" id="1.10.357.10">
    <property type="entry name" value="Tetracycline Repressor, domain 2"/>
    <property type="match status" value="1"/>
</dbReference>
<dbReference type="EMBL" id="JANFQF010000024">
    <property type="protein sequence ID" value="MCQ4122060.1"/>
    <property type="molecule type" value="Genomic_DNA"/>
</dbReference>
<dbReference type="InterPro" id="IPR001647">
    <property type="entry name" value="HTH_TetR"/>
</dbReference>
<gene>
    <name evidence="4" type="ORF">NOF53_23345</name>
</gene>
<accession>A0ABT1QIH6</accession>
<dbReference type="SUPFAM" id="SSF46689">
    <property type="entry name" value="Homeodomain-like"/>
    <property type="match status" value="1"/>
</dbReference>
<keyword evidence="1 2" id="KW-0238">DNA-binding</keyword>
<dbReference type="InterPro" id="IPR009057">
    <property type="entry name" value="Homeodomain-like_sf"/>
</dbReference>
<comment type="caution">
    <text evidence="4">The sequence shown here is derived from an EMBL/GenBank/DDBJ whole genome shotgun (WGS) entry which is preliminary data.</text>
</comment>
<protein>
    <submittedName>
        <fullName evidence="4">TetR/AcrR family transcriptional regulator</fullName>
    </submittedName>
</protein>
<dbReference type="RefSeq" id="WP_255973235.1">
    <property type="nucleotide sequence ID" value="NZ_JANFQF010000024.1"/>
</dbReference>
<evidence type="ECO:0000313" key="5">
    <source>
        <dbReference type="Proteomes" id="UP001524501"/>
    </source>
</evidence>
<evidence type="ECO:0000256" key="1">
    <source>
        <dbReference type="ARBA" id="ARBA00023125"/>
    </source>
</evidence>
<dbReference type="PROSITE" id="PS50977">
    <property type="entry name" value="HTH_TETR_2"/>
    <property type="match status" value="1"/>
</dbReference>
<organism evidence="4 5">
    <name type="scientific">Rhodococcus tibetensis</name>
    <dbReference type="NCBI Taxonomy" id="2965064"/>
    <lineage>
        <taxon>Bacteria</taxon>
        <taxon>Bacillati</taxon>
        <taxon>Actinomycetota</taxon>
        <taxon>Actinomycetes</taxon>
        <taxon>Mycobacteriales</taxon>
        <taxon>Nocardiaceae</taxon>
        <taxon>Rhodococcus</taxon>
    </lineage>
</organism>
<dbReference type="InterPro" id="IPR050109">
    <property type="entry name" value="HTH-type_TetR-like_transc_reg"/>
</dbReference>
<dbReference type="PANTHER" id="PTHR30055:SF174">
    <property type="entry name" value="TRANSCRIPTIONAL REGULATORY PROTEIN (PROBABLY TETR-FAMILY)-RELATED"/>
    <property type="match status" value="1"/>
</dbReference>
<dbReference type="Pfam" id="PF00440">
    <property type="entry name" value="TetR_N"/>
    <property type="match status" value="1"/>
</dbReference>
<evidence type="ECO:0000259" key="3">
    <source>
        <dbReference type="PROSITE" id="PS50977"/>
    </source>
</evidence>
<name>A0ABT1QIH6_9NOCA</name>
<sequence>MAAAPRSPADRRAQILEVAVRLLDAVPFDDLSMDQVAAEAGVSSPLLFHYFKNKHGFRNAVLEASAIELQQRMTPDALLPVPAQLRAGVETFAEAVIAHPTIYLAVMRMAGSGDQSMRKIYRGMRRTFTQWIGSSLAQFGVPTTPALEAAIQGWQAFMEEIVLSWVDDPTMTRSEMIDLCERGFYCLLPAAGVDVSGIDLAAAASEAGLAT</sequence>